<dbReference type="RefSeq" id="WP_004904532.1">
    <property type="nucleotide sequence ID" value="NZ_BBTI01000016.1"/>
</dbReference>
<organism evidence="1 2">
    <name type="scientific">Acinetobacter brisouii CIP 110357</name>
    <dbReference type="NCBI Taxonomy" id="1341683"/>
    <lineage>
        <taxon>Bacteria</taxon>
        <taxon>Pseudomonadati</taxon>
        <taxon>Pseudomonadota</taxon>
        <taxon>Gammaproteobacteria</taxon>
        <taxon>Moraxellales</taxon>
        <taxon>Moraxellaceae</taxon>
        <taxon>Acinetobacter</taxon>
    </lineage>
</organism>
<gene>
    <name evidence="1" type="ORF">P255_02955</name>
</gene>
<protein>
    <recommendedName>
        <fullName evidence="3">AAA+ ATPase domain-containing protein</fullName>
    </recommendedName>
</protein>
<dbReference type="Proteomes" id="UP000018418">
    <property type="component" value="Unassembled WGS sequence"/>
</dbReference>
<evidence type="ECO:0000313" key="2">
    <source>
        <dbReference type="Proteomes" id="UP000018418"/>
    </source>
</evidence>
<comment type="caution">
    <text evidence="1">The sequence shown here is derived from an EMBL/GenBank/DDBJ whole genome shotgun (WGS) entry which is preliminary data.</text>
</comment>
<evidence type="ECO:0008006" key="3">
    <source>
        <dbReference type="Google" id="ProtNLM"/>
    </source>
</evidence>
<name>V2TZS2_9GAMM</name>
<evidence type="ECO:0000313" key="1">
    <source>
        <dbReference type="EMBL" id="ESK47473.1"/>
    </source>
</evidence>
<accession>V2TZS2</accession>
<proteinExistence type="predicted"/>
<reference evidence="1 2" key="1">
    <citation type="submission" date="2013-10" db="EMBL/GenBank/DDBJ databases">
        <title>The Genome Sequence of Acinetobacter brisouii CIP 110357.</title>
        <authorList>
            <consortium name="The Broad Institute Genomics Platform"/>
            <consortium name="The Broad Institute Genome Sequencing Center for Infectious Disease"/>
            <person name="Cerqueira G."/>
            <person name="Feldgarden M."/>
            <person name="Courvalin P."/>
            <person name="Grillot-Courvalin C."/>
            <person name="Clermont D."/>
            <person name="Rocha E."/>
            <person name="Yoon E.-J."/>
            <person name="Nemec A."/>
            <person name="Young S.K."/>
            <person name="Zeng Q."/>
            <person name="Gargeya S."/>
            <person name="Fitzgerald M."/>
            <person name="Abouelleil A."/>
            <person name="Alvarado L."/>
            <person name="Berlin A.M."/>
            <person name="Chapman S.B."/>
            <person name="Gainer-Dewar J."/>
            <person name="Goldberg J."/>
            <person name="Gnerre S."/>
            <person name="Griggs A."/>
            <person name="Gujja S."/>
            <person name="Hansen M."/>
            <person name="Howarth C."/>
            <person name="Imamovic A."/>
            <person name="Ireland A."/>
            <person name="Larimer J."/>
            <person name="McCowan C."/>
            <person name="Murphy C."/>
            <person name="Pearson M."/>
            <person name="Poon T.W."/>
            <person name="Priest M."/>
            <person name="Roberts A."/>
            <person name="Saif S."/>
            <person name="Shea T."/>
            <person name="Sykes S."/>
            <person name="Wortman J."/>
            <person name="Nusbaum C."/>
            <person name="Birren B."/>
        </authorList>
    </citation>
    <scope>NUCLEOTIDE SEQUENCE [LARGE SCALE GENOMIC DNA]</scope>
    <source>
        <strain evidence="1 2">CIP 110357</strain>
    </source>
</reference>
<dbReference type="OrthoDB" id="7824074at2"/>
<dbReference type="PATRIC" id="fig|1341683.3.peg.2918"/>
<dbReference type="SUPFAM" id="SSF52540">
    <property type="entry name" value="P-loop containing nucleoside triphosphate hydrolases"/>
    <property type="match status" value="1"/>
</dbReference>
<dbReference type="HOGENOM" id="CLU_060253_1_0_6"/>
<dbReference type="Pfam" id="PF13479">
    <property type="entry name" value="AAA_24"/>
    <property type="match status" value="1"/>
</dbReference>
<dbReference type="AlphaFoldDB" id="V2TZS2"/>
<keyword evidence="2" id="KW-1185">Reference proteome</keyword>
<dbReference type="EMBL" id="AYEU01000015">
    <property type="protein sequence ID" value="ESK47473.1"/>
    <property type="molecule type" value="Genomic_DNA"/>
</dbReference>
<dbReference type="InterPro" id="IPR027417">
    <property type="entry name" value="P-loop_NTPase"/>
</dbReference>
<sequence>MLPIIKPTEAILINAIKLYIYGGPGIGKSSIAMTAKNALLLDVDLGAYRTGFLRRSSVYVANNWNALSSLDVNKDLEPYDTIIIDTVQRLLELIRAHFANDRKNCKQDGSLKLNVQGSVNTEFTTFVNRLISSGKDVIFIAHATEDKDGDETIIRPDLGGKNRNEIYRISDCMAFFSWDRKHQGQQCRFLKFDNSGEKYHSKDCASLGNVEVPDLTNNPTFLADLIANIKDHLNTMTPEQREFQEQEQSWIKWQQDCIESQYASEFNNLKEQLSNEMENPRFNQMWACLKHNAIKERGLGYDEQTKKFFETAA</sequence>